<accession>A0ABR8LRD4</accession>
<evidence type="ECO:0000313" key="2">
    <source>
        <dbReference type="Proteomes" id="UP000627521"/>
    </source>
</evidence>
<evidence type="ECO:0000313" key="1">
    <source>
        <dbReference type="EMBL" id="MBD3862774.1"/>
    </source>
</evidence>
<dbReference type="PROSITE" id="PS51257">
    <property type="entry name" value="PROKAR_LIPOPROTEIN"/>
    <property type="match status" value="1"/>
</dbReference>
<name>A0ABR8LRD4_9FLAO</name>
<proteinExistence type="predicted"/>
<dbReference type="RefSeq" id="WP_191101059.1">
    <property type="nucleotide sequence ID" value="NZ_JACXXH010000002.1"/>
</dbReference>
<evidence type="ECO:0008006" key="3">
    <source>
        <dbReference type="Google" id="ProtNLM"/>
    </source>
</evidence>
<dbReference type="EMBL" id="JACXXH010000002">
    <property type="protein sequence ID" value="MBD3862774.1"/>
    <property type="molecule type" value="Genomic_DNA"/>
</dbReference>
<sequence>MKNLKTIFGTLLMTLTLLTSCETKDDGDNDFNNAIDIATAQEFKNIKDIALANLTQNFSFNADDGNITLTSANGVQININGNCLTLNGNPVTGQVQLEYVELFEKGNMLTTNKPTMGTLPNGDKTLLISGGEFFIEATQNGSALDTTCGLQLIIPASLTGGADPLMSLWEGEIDAEDNLTWDEVEDATGQGGVFVEGSEYYGLLQGFGWSNVDRFYSDPRPKTLIQVQAPIGYNFTNSAVYLSYDGEDSGLAALDTYDGTLNLFSEHYGQIPIGLECHVIFVTEDNGIWRYAIKPVTIVANDIITFTMDDTTTGTEATLTALINGLP</sequence>
<keyword evidence="2" id="KW-1185">Reference proteome</keyword>
<comment type="caution">
    <text evidence="1">The sequence shown here is derived from an EMBL/GenBank/DDBJ whole genome shotgun (WGS) entry which is preliminary data.</text>
</comment>
<reference evidence="1 2" key="1">
    <citation type="submission" date="2020-09" db="EMBL/GenBank/DDBJ databases">
        <title>Bacillus nautilus sp. nov., Chryseoglobus crepusculi sp. nov, and Psychrobacter noctis sp. nov., isolated from deep-sea sponges from the equatorial Atlantic.</title>
        <authorList>
            <person name="Stennett H.L."/>
            <person name="Williams S.E."/>
        </authorList>
    </citation>
    <scope>NUCLEOTIDE SEQUENCE [LARGE SCALE GENOMIC DNA]</scope>
    <source>
        <strain evidence="1 2">28M-24</strain>
    </source>
</reference>
<organism evidence="1 2">
    <name type="scientific">Olleya marilimosa</name>
    <dbReference type="NCBI Taxonomy" id="272164"/>
    <lineage>
        <taxon>Bacteria</taxon>
        <taxon>Pseudomonadati</taxon>
        <taxon>Bacteroidota</taxon>
        <taxon>Flavobacteriia</taxon>
        <taxon>Flavobacteriales</taxon>
        <taxon>Flavobacteriaceae</taxon>
    </lineage>
</organism>
<protein>
    <recommendedName>
        <fullName evidence="3">Lipocalin-like domain-containing protein</fullName>
    </recommendedName>
</protein>
<dbReference type="Proteomes" id="UP000627521">
    <property type="component" value="Unassembled WGS sequence"/>
</dbReference>
<gene>
    <name evidence="1" type="ORF">IEG06_04875</name>
</gene>